<name>A0A0C3Q154_9AGAM</name>
<proteinExistence type="predicted"/>
<dbReference type="HOGENOM" id="CLU_066292_0_0_1"/>
<evidence type="ECO:0008006" key="3">
    <source>
        <dbReference type="Google" id="ProtNLM"/>
    </source>
</evidence>
<dbReference type="Proteomes" id="UP000054248">
    <property type="component" value="Unassembled WGS sequence"/>
</dbReference>
<protein>
    <recommendedName>
        <fullName evidence="3">Retrotransposon gag domain-containing protein</fullName>
    </recommendedName>
</protein>
<dbReference type="OrthoDB" id="3224929at2759"/>
<evidence type="ECO:0000313" key="2">
    <source>
        <dbReference type="Proteomes" id="UP000054248"/>
    </source>
</evidence>
<keyword evidence="2" id="KW-1185">Reference proteome</keyword>
<dbReference type="AlphaFoldDB" id="A0A0C3Q154"/>
<dbReference type="EMBL" id="KN823787">
    <property type="protein sequence ID" value="KIO15849.1"/>
    <property type="molecule type" value="Genomic_DNA"/>
</dbReference>
<reference evidence="2" key="2">
    <citation type="submission" date="2015-01" db="EMBL/GenBank/DDBJ databases">
        <title>Evolutionary Origins and Diversification of the Mycorrhizal Mutualists.</title>
        <authorList>
            <consortium name="DOE Joint Genome Institute"/>
            <consortium name="Mycorrhizal Genomics Consortium"/>
            <person name="Kohler A."/>
            <person name="Kuo A."/>
            <person name="Nagy L.G."/>
            <person name="Floudas D."/>
            <person name="Copeland A."/>
            <person name="Barry K.W."/>
            <person name="Cichocki N."/>
            <person name="Veneault-Fourrey C."/>
            <person name="LaButti K."/>
            <person name="Lindquist E.A."/>
            <person name="Lipzen A."/>
            <person name="Lundell T."/>
            <person name="Morin E."/>
            <person name="Murat C."/>
            <person name="Riley R."/>
            <person name="Ohm R."/>
            <person name="Sun H."/>
            <person name="Tunlid A."/>
            <person name="Henrissat B."/>
            <person name="Grigoriev I.V."/>
            <person name="Hibbett D.S."/>
            <person name="Martin F."/>
        </authorList>
    </citation>
    <scope>NUCLEOTIDE SEQUENCE [LARGE SCALE GENOMIC DNA]</scope>
    <source>
        <strain evidence="2">MUT 4182</strain>
    </source>
</reference>
<gene>
    <name evidence="1" type="ORF">M407DRAFT_34543</name>
</gene>
<accession>A0A0C3Q154</accession>
<sequence>MADDALAWWSALDEEVQGSWKLLRQAMLSTYRPMFCGGSGEEAERFIRAVRDQAINERKRTDNEWIVMYAESCLAGEALRWYTYLDLDTKNNWEKLQQALLTQYPRRGPGDPALNLIPTPAAAASAAPAPIRNRVVSSASLADALELEWIPASYGLQTLSIPESQVPGCDSLGMKWYPNDPPGQYNVLWLCAVDSHTNSTALDEAQGTLLTNNWKMSIGNKASHEIVTVSAMAGSGAVRILTLWHAVSYWANFRYPKELLYSRWSCSGGGVWFTTGNSYRESSAEFFFEPI</sequence>
<reference evidence="1 2" key="1">
    <citation type="submission" date="2014-04" db="EMBL/GenBank/DDBJ databases">
        <authorList>
            <consortium name="DOE Joint Genome Institute"/>
            <person name="Kuo A."/>
            <person name="Girlanda M."/>
            <person name="Perotto S."/>
            <person name="Kohler A."/>
            <person name="Nagy L.G."/>
            <person name="Floudas D."/>
            <person name="Copeland A."/>
            <person name="Barry K.W."/>
            <person name="Cichocki N."/>
            <person name="Veneault-Fourrey C."/>
            <person name="LaButti K."/>
            <person name="Lindquist E.A."/>
            <person name="Lipzen A."/>
            <person name="Lundell T."/>
            <person name="Morin E."/>
            <person name="Murat C."/>
            <person name="Sun H."/>
            <person name="Tunlid A."/>
            <person name="Henrissat B."/>
            <person name="Grigoriev I.V."/>
            <person name="Hibbett D.S."/>
            <person name="Martin F."/>
            <person name="Nordberg H.P."/>
            <person name="Cantor M.N."/>
            <person name="Hua S.X."/>
        </authorList>
    </citation>
    <scope>NUCLEOTIDE SEQUENCE [LARGE SCALE GENOMIC DNA]</scope>
    <source>
        <strain evidence="1 2">MUT 4182</strain>
    </source>
</reference>
<organism evidence="1 2">
    <name type="scientific">Tulasnella calospora MUT 4182</name>
    <dbReference type="NCBI Taxonomy" id="1051891"/>
    <lineage>
        <taxon>Eukaryota</taxon>
        <taxon>Fungi</taxon>
        <taxon>Dikarya</taxon>
        <taxon>Basidiomycota</taxon>
        <taxon>Agaricomycotina</taxon>
        <taxon>Agaricomycetes</taxon>
        <taxon>Cantharellales</taxon>
        <taxon>Tulasnellaceae</taxon>
        <taxon>Tulasnella</taxon>
    </lineage>
</organism>
<evidence type="ECO:0000313" key="1">
    <source>
        <dbReference type="EMBL" id="KIO15849.1"/>
    </source>
</evidence>